<accession>A0A9N9Z1F0</accession>
<protein>
    <recommendedName>
        <fullName evidence="8">Cytochrome b5 heme-binding domain-containing protein</fullName>
    </recommendedName>
</protein>
<evidence type="ECO:0000256" key="5">
    <source>
        <dbReference type="ARBA" id="ARBA00023004"/>
    </source>
</evidence>
<reference evidence="10" key="1">
    <citation type="submission" date="2019-06" db="EMBL/GenBank/DDBJ databases">
        <authorList>
            <person name="Broberg M."/>
        </authorList>
    </citation>
    <scope>NUCLEOTIDE SEQUENCE [LARGE SCALE GENOMIC DNA]</scope>
</reference>
<proteinExistence type="inferred from homology"/>
<keyword evidence="5" id="KW-0408">Iron</keyword>
<dbReference type="Gene3D" id="3.10.120.10">
    <property type="entry name" value="Cytochrome b5-like heme/steroid binding domain"/>
    <property type="match status" value="1"/>
</dbReference>
<evidence type="ECO:0000256" key="4">
    <source>
        <dbReference type="ARBA" id="ARBA00022723"/>
    </source>
</evidence>
<dbReference type="PRINTS" id="PR00363">
    <property type="entry name" value="CYTOCHROMEB5"/>
</dbReference>
<dbReference type="GO" id="GO:0016020">
    <property type="term" value="C:membrane"/>
    <property type="evidence" value="ECO:0007669"/>
    <property type="project" value="UniProtKB-SubCell"/>
</dbReference>
<keyword evidence="3" id="KW-0812">Transmembrane</keyword>
<dbReference type="GO" id="GO:0020037">
    <property type="term" value="F:heme binding"/>
    <property type="evidence" value="ECO:0007669"/>
    <property type="project" value="TreeGrafter"/>
</dbReference>
<evidence type="ECO:0000313" key="9">
    <source>
        <dbReference type="EMBL" id="CAH0047322.1"/>
    </source>
</evidence>
<keyword evidence="4" id="KW-0479">Metal-binding</keyword>
<sequence length="121" mass="13385">MVSLQILSLAEIAKHNTAEDCWIIIEGKVYDVTKYAPDHPGGAEVLFSVAGVDGTDGFNDIGHSTDARKELETMLIGTLEGAPVTWPYHPPPYMKLSTDSTRLLFSMKRLLSTQRPIRDLL</sequence>
<feature type="domain" description="Cytochrome b5 heme-binding" evidence="8">
    <location>
        <begin position="4"/>
        <end position="80"/>
    </location>
</feature>
<dbReference type="SUPFAM" id="SSF55856">
    <property type="entry name" value="Cytochrome b5-like heme/steroid binding domain"/>
    <property type="match status" value="1"/>
</dbReference>
<evidence type="ECO:0000256" key="1">
    <source>
        <dbReference type="ARBA" id="ARBA00004370"/>
    </source>
</evidence>
<reference evidence="9 10" key="2">
    <citation type="submission" date="2021-10" db="EMBL/GenBank/DDBJ databases">
        <authorList>
            <person name="Piombo E."/>
        </authorList>
    </citation>
    <scope>NUCLEOTIDE SEQUENCE [LARGE SCALE GENOMIC DNA]</scope>
</reference>
<evidence type="ECO:0000313" key="10">
    <source>
        <dbReference type="Proteomes" id="UP000775872"/>
    </source>
</evidence>
<dbReference type="InterPro" id="IPR036400">
    <property type="entry name" value="Cyt_B5-like_heme/steroid_sf"/>
</dbReference>
<dbReference type="AlphaFoldDB" id="A0A9N9Z1F0"/>
<keyword evidence="2" id="KW-0349">Heme</keyword>
<dbReference type="Proteomes" id="UP000775872">
    <property type="component" value="Unassembled WGS sequence"/>
</dbReference>
<gene>
    <name evidence="9" type="ORF">CSOL1703_00017212</name>
</gene>
<keyword evidence="10" id="KW-1185">Reference proteome</keyword>
<dbReference type="OrthoDB" id="260519at2759"/>
<evidence type="ECO:0000256" key="7">
    <source>
        <dbReference type="ARBA" id="ARBA00038168"/>
    </source>
</evidence>
<evidence type="ECO:0000256" key="3">
    <source>
        <dbReference type="ARBA" id="ARBA00022692"/>
    </source>
</evidence>
<comment type="similarity">
    <text evidence="7">Belongs to the cytochrome b5 family.</text>
</comment>
<dbReference type="GO" id="GO:0046872">
    <property type="term" value="F:metal ion binding"/>
    <property type="evidence" value="ECO:0007669"/>
    <property type="project" value="UniProtKB-KW"/>
</dbReference>
<dbReference type="InterPro" id="IPR001199">
    <property type="entry name" value="Cyt_B5-like_heme/steroid-bd"/>
</dbReference>
<organism evidence="9 10">
    <name type="scientific">Clonostachys solani</name>
    <dbReference type="NCBI Taxonomy" id="160281"/>
    <lineage>
        <taxon>Eukaryota</taxon>
        <taxon>Fungi</taxon>
        <taxon>Dikarya</taxon>
        <taxon>Ascomycota</taxon>
        <taxon>Pezizomycotina</taxon>
        <taxon>Sordariomycetes</taxon>
        <taxon>Hypocreomycetidae</taxon>
        <taxon>Hypocreales</taxon>
        <taxon>Bionectriaceae</taxon>
        <taxon>Clonostachys</taxon>
    </lineage>
</organism>
<dbReference type="InterPro" id="IPR050668">
    <property type="entry name" value="Cytochrome_b5"/>
</dbReference>
<dbReference type="FunFam" id="3.10.120.10:FF:000002">
    <property type="entry name" value="Cytochrome b5 type B"/>
    <property type="match status" value="1"/>
</dbReference>
<dbReference type="PROSITE" id="PS50255">
    <property type="entry name" value="CYTOCHROME_B5_2"/>
    <property type="match status" value="1"/>
</dbReference>
<keyword evidence="6" id="KW-0472">Membrane</keyword>
<evidence type="ECO:0000259" key="8">
    <source>
        <dbReference type="PROSITE" id="PS50255"/>
    </source>
</evidence>
<comment type="caution">
    <text evidence="9">The sequence shown here is derived from an EMBL/GenBank/DDBJ whole genome shotgun (WGS) entry which is preliminary data.</text>
</comment>
<dbReference type="Pfam" id="PF00173">
    <property type="entry name" value="Cyt-b5"/>
    <property type="match status" value="1"/>
</dbReference>
<dbReference type="SMART" id="SM01117">
    <property type="entry name" value="Cyt-b5"/>
    <property type="match status" value="1"/>
</dbReference>
<comment type="subcellular location">
    <subcellularLocation>
        <location evidence="1">Membrane</location>
    </subcellularLocation>
</comment>
<dbReference type="PANTHER" id="PTHR19359">
    <property type="entry name" value="CYTOCHROME B5"/>
    <property type="match status" value="1"/>
</dbReference>
<dbReference type="PANTHER" id="PTHR19359:SF14">
    <property type="entry name" value="CYTOCHROME B5 A"/>
    <property type="match status" value="1"/>
</dbReference>
<dbReference type="EMBL" id="CABFOC020000029">
    <property type="protein sequence ID" value="CAH0047322.1"/>
    <property type="molecule type" value="Genomic_DNA"/>
</dbReference>
<evidence type="ECO:0000256" key="6">
    <source>
        <dbReference type="ARBA" id="ARBA00023136"/>
    </source>
</evidence>
<evidence type="ECO:0000256" key="2">
    <source>
        <dbReference type="ARBA" id="ARBA00022617"/>
    </source>
</evidence>
<name>A0A9N9Z1F0_9HYPO</name>